<accession>A0ABN1KR85</accession>
<feature type="transmembrane region" description="Helical" evidence="1">
    <location>
        <begin position="69"/>
        <end position="89"/>
    </location>
</feature>
<dbReference type="RefSeq" id="WP_343826561.1">
    <property type="nucleotide sequence ID" value="NZ_BAAACI010000006.1"/>
</dbReference>
<keyword evidence="1" id="KW-0812">Transmembrane</keyword>
<keyword evidence="3" id="KW-1185">Reference proteome</keyword>
<feature type="transmembrane region" description="Helical" evidence="1">
    <location>
        <begin position="46"/>
        <end position="63"/>
    </location>
</feature>
<name>A0ABN1KR85_CLOSU</name>
<reference evidence="2 3" key="1">
    <citation type="journal article" date="2019" name="Int. J. Syst. Evol. Microbiol.">
        <title>The Global Catalogue of Microorganisms (GCM) 10K type strain sequencing project: providing services to taxonomists for standard genome sequencing and annotation.</title>
        <authorList>
            <consortium name="The Broad Institute Genomics Platform"/>
            <consortium name="The Broad Institute Genome Sequencing Center for Infectious Disease"/>
            <person name="Wu L."/>
            <person name="Ma J."/>
        </authorList>
    </citation>
    <scope>NUCLEOTIDE SEQUENCE [LARGE SCALE GENOMIC DNA]</scope>
    <source>
        <strain evidence="2 3">JCM 1417</strain>
    </source>
</reference>
<gene>
    <name evidence="2" type="ORF">GCM10008908_23130</name>
</gene>
<dbReference type="EMBL" id="BAAACI010000006">
    <property type="protein sequence ID" value="GAA0774021.1"/>
    <property type="molecule type" value="Genomic_DNA"/>
</dbReference>
<comment type="caution">
    <text evidence="2">The sequence shown here is derived from an EMBL/GenBank/DDBJ whole genome shotgun (WGS) entry which is preliminary data.</text>
</comment>
<keyword evidence="1" id="KW-1133">Transmembrane helix</keyword>
<evidence type="ECO:0000313" key="3">
    <source>
        <dbReference type="Proteomes" id="UP001501047"/>
    </source>
</evidence>
<dbReference type="Proteomes" id="UP001501047">
    <property type="component" value="Unassembled WGS sequence"/>
</dbReference>
<evidence type="ECO:0000313" key="2">
    <source>
        <dbReference type="EMBL" id="GAA0774021.1"/>
    </source>
</evidence>
<organism evidence="2 3">
    <name type="scientific">Clostridium subterminale</name>
    <dbReference type="NCBI Taxonomy" id="1550"/>
    <lineage>
        <taxon>Bacteria</taxon>
        <taxon>Bacillati</taxon>
        <taxon>Bacillota</taxon>
        <taxon>Clostridia</taxon>
        <taxon>Eubacteriales</taxon>
        <taxon>Clostridiaceae</taxon>
        <taxon>Clostridium</taxon>
    </lineage>
</organism>
<proteinExistence type="predicted"/>
<feature type="transmembrane region" description="Helical" evidence="1">
    <location>
        <begin position="6"/>
        <end position="25"/>
    </location>
</feature>
<evidence type="ECO:0008006" key="4">
    <source>
        <dbReference type="Google" id="ProtNLM"/>
    </source>
</evidence>
<keyword evidence="1" id="KW-0472">Membrane</keyword>
<protein>
    <recommendedName>
        <fullName evidence="4">DUF3784 domain-containing protein</fullName>
    </recommendedName>
</protein>
<evidence type="ECO:0000256" key="1">
    <source>
        <dbReference type="SAM" id="Phobius"/>
    </source>
</evidence>
<sequence>MDFLYIVIGIIVSEFICLILFKGLNDSIIGLFKPIQKFVSKSKKRKVWSTIGYGIAIFIVLVIKNSFEIHYIWYGVLIGVLLSINDIIFERGIFEKRVDNL</sequence>